<dbReference type="EMBL" id="LROR01000063">
    <property type="protein sequence ID" value="OBR92019.1"/>
    <property type="molecule type" value="Genomic_DNA"/>
</dbReference>
<dbReference type="PATRIC" id="fig|1705578.3.peg.3155"/>
<dbReference type="AlphaFoldDB" id="A0A162KSH2"/>
<dbReference type="InterPro" id="IPR050465">
    <property type="entry name" value="UPF0194_transport"/>
</dbReference>
<dbReference type="Gene3D" id="2.40.30.170">
    <property type="match status" value="1"/>
</dbReference>
<dbReference type="GO" id="GO:0016020">
    <property type="term" value="C:membrane"/>
    <property type="evidence" value="ECO:0007669"/>
    <property type="project" value="InterPro"/>
</dbReference>
<keyword evidence="6" id="KW-0812">Transmembrane</keyword>
<proteinExistence type="inferred from homology"/>
<reference evidence="9 11" key="1">
    <citation type="journal article" date="2015" name="Biotechnol. Bioeng.">
        <title>Genome sequence and phenotypic characterization of Caulobacter segnis.</title>
        <authorList>
            <person name="Patel S."/>
            <person name="Fletcher B."/>
            <person name="Scott D.C."/>
            <person name="Ely B."/>
        </authorList>
    </citation>
    <scope>NUCLEOTIDE SEQUENCE [LARGE SCALE GENOMIC DNA]</scope>
    <source>
        <strain evidence="9 11">PS02</strain>
    </source>
</reference>
<feature type="transmembrane region" description="Helical" evidence="6">
    <location>
        <begin position="14"/>
        <end position="33"/>
    </location>
</feature>
<dbReference type="Proteomes" id="UP000093694">
    <property type="component" value="Unassembled WGS sequence"/>
</dbReference>
<dbReference type="InterPro" id="IPR006143">
    <property type="entry name" value="RND_pump_MFP"/>
</dbReference>
<keyword evidence="3 4" id="KW-0175">Coiled coil</keyword>
<evidence type="ECO:0000256" key="2">
    <source>
        <dbReference type="ARBA" id="ARBA00009477"/>
    </source>
</evidence>
<evidence type="ECO:0000313" key="12">
    <source>
        <dbReference type="Proteomes" id="UP000093694"/>
    </source>
</evidence>
<evidence type="ECO:0000256" key="6">
    <source>
        <dbReference type="SAM" id="Phobius"/>
    </source>
</evidence>
<dbReference type="GO" id="GO:0030313">
    <property type="term" value="C:cell envelope"/>
    <property type="evidence" value="ECO:0007669"/>
    <property type="project" value="UniProtKB-SubCell"/>
</dbReference>
<feature type="domain" description="YknX-like beta-barrel" evidence="8">
    <location>
        <begin position="195"/>
        <end position="275"/>
    </location>
</feature>
<evidence type="ECO:0000256" key="4">
    <source>
        <dbReference type="SAM" id="Coils"/>
    </source>
</evidence>
<dbReference type="PANTHER" id="PTHR32347">
    <property type="entry name" value="EFFLUX SYSTEM COMPONENT YKNX-RELATED"/>
    <property type="match status" value="1"/>
</dbReference>
<dbReference type="PANTHER" id="PTHR32347:SF14">
    <property type="entry name" value="EFFLUX SYSTEM COMPONENT YKNX-RELATED"/>
    <property type="match status" value="1"/>
</dbReference>
<evidence type="ECO:0000313" key="9">
    <source>
        <dbReference type="EMBL" id="OAA86292.1"/>
    </source>
</evidence>
<evidence type="ECO:0000313" key="10">
    <source>
        <dbReference type="EMBL" id="OBR92019.1"/>
    </source>
</evidence>
<dbReference type="InterPro" id="IPR058636">
    <property type="entry name" value="Beta-barrel_YknX"/>
</dbReference>
<keyword evidence="6" id="KW-1133">Transmembrane helix</keyword>
<dbReference type="Proteomes" id="UP000077384">
    <property type="component" value="Unassembled WGS sequence"/>
</dbReference>
<protein>
    <submittedName>
        <fullName evidence="9">Multidrug resistance protein MdtA</fullName>
    </submittedName>
</protein>
<accession>A0A162KSH2</accession>
<organism evidence="9 11">
    <name type="scientific">Clostridium coskatii</name>
    <dbReference type="NCBI Taxonomy" id="1705578"/>
    <lineage>
        <taxon>Bacteria</taxon>
        <taxon>Bacillati</taxon>
        <taxon>Bacillota</taxon>
        <taxon>Clostridia</taxon>
        <taxon>Eubacteriales</taxon>
        <taxon>Clostridiaceae</taxon>
        <taxon>Clostridium</taxon>
    </lineage>
</organism>
<sequence length="361" mass="39574">MKLKLNFAKNKKKLAIIVAVIFIITAIGISSYVKSRKSQGKKVTISKVIKRNIVQSTTVSGSIEPKYSNDITLNNTQKVSKVLVTEGQQVTKGDILVQMDTSDYDSELKKLKIDLKNAQNAVSQSQAQAVPGTSKDNAGNQTDSIKAEIDNLNAKIEQSNIRSNVDGRVMRVDAKENQVPKAGDMIIVDDISQYKVSIDMSQYDAMKVAKGQKAIVKIKGNDQKKYTGSVTDVGQIAQVKADAKATNQEAKVNVIVTLDNADDSIKVGYEADAEIVFNEKRNVVCMGFDSVKEEKGTKKKYVYIVNSKNKISKRYISTGIETDDYMEVIDGLNEGEKYVSNPPDTLKDGDIVETQAGGNNK</sequence>
<dbReference type="Pfam" id="PF25967">
    <property type="entry name" value="RND-MFP_C"/>
    <property type="match status" value="1"/>
</dbReference>
<evidence type="ECO:0000256" key="5">
    <source>
        <dbReference type="SAM" id="MobiDB-lite"/>
    </source>
</evidence>
<feature type="coiled-coil region" evidence="4">
    <location>
        <begin position="101"/>
        <end position="162"/>
    </location>
</feature>
<dbReference type="Gene3D" id="1.10.287.470">
    <property type="entry name" value="Helix hairpin bin"/>
    <property type="match status" value="1"/>
</dbReference>
<evidence type="ECO:0000256" key="3">
    <source>
        <dbReference type="ARBA" id="ARBA00023054"/>
    </source>
</evidence>
<evidence type="ECO:0000259" key="8">
    <source>
        <dbReference type="Pfam" id="PF25990"/>
    </source>
</evidence>
<evidence type="ECO:0000259" key="7">
    <source>
        <dbReference type="Pfam" id="PF25967"/>
    </source>
</evidence>
<dbReference type="Gene3D" id="2.40.50.100">
    <property type="match status" value="1"/>
</dbReference>
<dbReference type="RefSeq" id="WP_013238463.1">
    <property type="nucleotide sequence ID" value="NZ_LITQ01000045.1"/>
</dbReference>
<dbReference type="GO" id="GO:0022857">
    <property type="term" value="F:transmembrane transporter activity"/>
    <property type="evidence" value="ECO:0007669"/>
    <property type="project" value="InterPro"/>
</dbReference>
<evidence type="ECO:0000256" key="1">
    <source>
        <dbReference type="ARBA" id="ARBA00004196"/>
    </source>
</evidence>
<feature type="region of interest" description="Disordered" evidence="5">
    <location>
        <begin position="339"/>
        <end position="361"/>
    </location>
</feature>
<dbReference type="Pfam" id="PF25990">
    <property type="entry name" value="Beta-barrel_YknX"/>
    <property type="match status" value="1"/>
</dbReference>
<reference evidence="10 12" key="2">
    <citation type="journal article" date="2016" name="Front. Microbiol.">
        <title>Industrial Acetogenic Biocatalysts: A Comparative Metabolic and Genomic Analysis.</title>
        <authorList>
            <person name="Bengelsdorf F."/>
            <person name="Poehlein A."/>
            <person name="Sonja S."/>
            <person name="Erz C."/>
            <person name="Hummel T."/>
            <person name="Hoffmeister S."/>
            <person name="Daniel R."/>
            <person name="Durre P."/>
        </authorList>
    </citation>
    <scope>NUCLEOTIDE SEQUENCE [LARGE SCALE GENOMIC DNA]</scope>
    <source>
        <strain evidence="10 12">PTA-10522</strain>
    </source>
</reference>
<comment type="subcellular location">
    <subcellularLocation>
        <location evidence="1">Cell envelope</location>
    </subcellularLocation>
</comment>
<evidence type="ECO:0000313" key="11">
    <source>
        <dbReference type="Proteomes" id="UP000077384"/>
    </source>
</evidence>
<dbReference type="NCBIfam" id="TIGR01730">
    <property type="entry name" value="RND_mfp"/>
    <property type="match status" value="1"/>
</dbReference>
<dbReference type="InterPro" id="IPR058627">
    <property type="entry name" value="MdtA-like_C"/>
</dbReference>
<keyword evidence="12" id="KW-1185">Reference proteome</keyword>
<feature type="domain" description="Multidrug resistance protein MdtA-like C-terminal permuted SH3" evidence="7">
    <location>
        <begin position="299"/>
        <end position="339"/>
    </location>
</feature>
<comment type="similarity">
    <text evidence="2">Belongs to the membrane fusion protein (MFP) (TC 8.A.1) family.</text>
</comment>
<comment type="caution">
    <text evidence="9">The sequence shown here is derived from an EMBL/GenBank/DDBJ whole genome shotgun (WGS) entry which is preliminary data.</text>
</comment>
<gene>
    <name evidence="9" type="primary">mdtA</name>
    <name evidence="10" type="ORF">CLCOS_32220</name>
    <name evidence="9" type="ORF">WX73_03096</name>
</gene>
<dbReference type="Gene3D" id="2.40.420.20">
    <property type="match status" value="1"/>
</dbReference>
<dbReference type="SUPFAM" id="SSF111369">
    <property type="entry name" value="HlyD-like secretion proteins"/>
    <property type="match status" value="1"/>
</dbReference>
<name>A0A162KSH2_9CLOT</name>
<dbReference type="EMBL" id="LITQ01000045">
    <property type="protein sequence ID" value="OAA86292.1"/>
    <property type="molecule type" value="Genomic_DNA"/>
</dbReference>
<keyword evidence="6" id="KW-0472">Membrane</keyword>